<dbReference type="InterPro" id="IPR037126">
    <property type="entry name" value="PdaC/RsiV-like_sf"/>
</dbReference>
<reference evidence="4" key="1">
    <citation type="journal article" date="2021" name="PeerJ">
        <title>Extensive microbial diversity within the chicken gut microbiome revealed by metagenomics and culture.</title>
        <authorList>
            <person name="Gilroy R."/>
            <person name="Ravi A."/>
            <person name="Getino M."/>
            <person name="Pursley I."/>
            <person name="Horton D.L."/>
            <person name="Alikhan N.F."/>
            <person name="Baker D."/>
            <person name="Gharbi K."/>
            <person name="Hall N."/>
            <person name="Watson M."/>
            <person name="Adriaenssens E.M."/>
            <person name="Foster-Nyarko E."/>
            <person name="Jarju S."/>
            <person name="Secka A."/>
            <person name="Antonio M."/>
            <person name="Oren A."/>
            <person name="Chaudhuri R.R."/>
            <person name="La Ragione R."/>
            <person name="Hildebrand F."/>
            <person name="Pallen M.J."/>
        </authorList>
    </citation>
    <scope>NUCLEOTIDE SEQUENCE</scope>
    <source>
        <strain evidence="4">USAMLcec2-132</strain>
    </source>
</reference>
<dbReference type="Pfam" id="PF11738">
    <property type="entry name" value="DUF3298"/>
    <property type="match status" value="1"/>
</dbReference>
<dbReference type="EMBL" id="DWWS01000006">
    <property type="protein sequence ID" value="HJC22188.1"/>
    <property type="molecule type" value="Genomic_DNA"/>
</dbReference>
<evidence type="ECO:0000313" key="4">
    <source>
        <dbReference type="EMBL" id="HJC22188.1"/>
    </source>
</evidence>
<evidence type="ECO:0000256" key="1">
    <source>
        <dbReference type="SAM" id="MobiDB-lite"/>
    </source>
</evidence>
<keyword evidence="2" id="KW-1133">Transmembrane helix</keyword>
<sequence length="341" mass="37476">MREPENGKREYEQIEIPDELKETVDRAVQSVDKRRSAARYRQRRLVTAAKNIGIAAAAVLVCMTVGVNTNEVLAKELGELPVIGSLVRVLTITSWHEEDGDHNITVNVPEITVEETGGTTEGSDAQQNSGIPENGAAAENGGTEASPESGNAAGGENMSDADIEEAVNAQIQQIVDEHVAQAKEKFAEYKEAFFATGGTEEEWGGRTMDINVDYEVKYQEGSILSLVLSTSEAWVSAQELRYYYNIDVAQNRELSLKDLLGDDYVNIANESIRRQMKERAAADENLVYWGVTENEGLIDGFVSVDDETDFYINAQGNPVVCFGEYEVAPGFMGIQEFEIAK</sequence>
<evidence type="ECO:0000313" key="5">
    <source>
        <dbReference type="Proteomes" id="UP000823891"/>
    </source>
</evidence>
<keyword evidence="2" id="KW-0812">Transmembrane</keyword>
<feature type="domain" description="DUF3298" evidence="3">
    <location>
        <begin position="257"/>
        <end position="339"/>
    </location>
</feature>
<keyword evidence="2" id="KW-0472">Membrane</keyword>
<accession>A0A9D2NBU4</accession>
<organism evidence="4 5">
    <name type="scientific">Candidatus Eisenbergiella merdavium</name>
    <dbReference type="NCBI Taxonomy" id="2838551"/>
    <lineage>
        <taxon>Bacteria</taxon>
        <taxon>Bacillati</taxon>
        <taxon>Bacillota</taxon>
        <taxon>Clostridia</taxon>
        <taxon>Lachnospirales</taxon>
        <taxon>Lachnospiraceae</taxon>
        <taxon>Eisenbergiella</taxon>
    </lineage>
</organism>
<evidence type="ECO:0000256" key="2">
    <source>
        <dbReference type="SAM" id="Phobius"/>
    </source>
</evidence>
<reference evidence="4" key="2">
    <citation type="submission" date="2021-04" db="EMBL/GenBank/DDBJ databases">
        <authorList>
            <person name="Gilroy R."/>
        </authorList>
    </citation>
    <scope>NUCLEOTIDE SEQUENCE</scope>
    <source>
        <strain evidence="4">USAMLcec2-132</strain>
    </source>
</reference>
<dbReference type="AlphaFoldDB" id="A0A9D2NBU4"/>
<name>A0A9D2NBU4_9FIRM</name>
<dbReference type="Gene3D" id="3.90.640.20">
    <property type="entry name" value="Heat-shock cognate protein, ATPase"/>
    <property type="match status" value="1"/>
</dbReference>
<protein>
    <submittedName>
        <fullName evidence="4">Anti-sigma-V factor rsiV</fullName>
    </submittedName>
</protein>
<dbReference type="Gene3D" id="3.30.565.40">
    <property type="entry name" value="Fervidobacterium nodosum Rt17-B1 like"/>
    <property type="match status" value="1"/>
</dbReference>
<dbReference type="InterPro" id="IPR021729">
    <property type="entry name" value="DUF3298"/>
</dbReference>
<comment type="caution">
    <text evidence="4">The sequence shown here is derived from an EMBL/GenBank/DDBJ whole genome shotgun (WGS) entry which is preliminary data.</text>
</comment>
<feature type="compositionally biased region" description="Low complexity" evidence="1">
    <location>
        <begin position="133"/>
        <end position="145"/>
    </location>
</feature>
<evidence type="ECO:0000259" key="3">
    <source>
        <dbReference type="Pfam" id="PF11738"/>
    </source>
</evidence>
<proteinExistence type="predicted"/>
<gene>
    <name evidence="4" type="ORF">H9761_00605</name>
</gene>
<feature type="transmembrane region" description="Helical" evidence="2">
    <location>
        <begin position="45"/>
        <end position="67"/>
    </location>
</feature>
<feature type="region of interest" description="Disordered" evidence="1">
    <location>
        <begin position="116"/>
        <end position="157"/>
    </location>
</feature>
<dbReference type="Proteomes" id="UP000823891">
    <property type="component" value="Unassembled WGS sequence"/>
</dbReference>